<dbReference type="GO" id="GO:0016779">
    <property type="term" value="F:nucleotidyltransferase activity"/>
    <property type="evidence" value="ECO:0007669"/>
    <property type="project" value="InterPro"/>
</dbReference>
<dbReference type="SUPFAM" id="SSF81301">
    <property type="entry name" value="Nucleotidyltransferase"/>
    <property type="match status" value="1"/>
</dbReference>
<organism evidence="2 3">
    <name type="scientific">Azospirillum cavernae</name>
    <dbReference type="NCBI Taxonomy" id="2320860"/>
    <lineage>
        <taxon>Bacteria</taxon>
        <taxon>Pseudomonadati</taxon>
        <taxon>Pseudomonadota</taxon>
        <taxon>Alphaproteobacteria</taxon>
        <taxon>Rhodospirillales</taxon>
        <taxon>Azospirillaceae</taxon>
        <taxon>Azospirillum</taxon>
    </lineage>
</organism>
<gene>
    <name evidence="2" type="ORF">D3877_19135</name>
</gene>
<proteinExistence type="predicted"/>
<keyword evidence="3" id="KW-1185">Reference proteome</keyword>
<comment type="caution">
    <text evidence="2">The sequence shown here is derived from an EMBL/GenBank/DDBJ whole genome shotgun (WGS) entry which is preliminary data.</text>
</comment>
<dbReference type="InterPro" id="IPR043519">
    <property type="entry name" value="NT_sf"/>
</dbReference>
<dbReference type="CDD" id="cd05403">
    <property type="entry name" value="NT_KNTase_like"/>
    <property type="match status" value="1"/>
</dbReference>
<accession>A0A418VZ94</accession>
<reference evidence="2 3" key="1">
    <citation type="submission" date="2018-09" db="EMBL/GenBank/DDBJ databases">
        <authorList>
            <person name="Zhu H."/>
        </authorList>
    </citation>
    <scope>NUCLEOTIDE SEQUENCE [LARGE SCALE GENOMIC DNA]</scope>
    <source>
        <strain evidence="2 3">K2W22B-5</strain>
    </source>
</reference>
<dbReference type="Proteomes" id="UP000283458">
    <property type="component" value="Unassembled WGS sequence"/>
</dbReference>
<evidence type="ECO:0000259" key="1">
    <source>
        <dbReference type="Pfam" id="PF01909"/>
    </source>
</evidence>
<evidence type="ECO:0000313" key="2">
    <source>
        <dbReference type="EMBL" id="RJF82481.1"/>
    </source>
</evidence>
<feature type="domain" description="Polymerase nucleotidyl transferase" evidence="1">
    <location>
        <begin position="24"/>
        <end position="85"/>
    </location>
</feature>
<sequence length="110" mass="12382">MAAIAAVEDEKLRVLLDRIIPALKPEAVYLFGSRARGNFHEDSDYDLLVIVPDDTPKERRTPRYAYASKIGTGIPADIIPCTRMNYEASKDVVGTLSYEVKRHGQRVYGR</sequence>
<dbReference type="PANTHER" id="PTHR33933">
    <property type="entry name" value="NUCLEOTIDYLTRANSFERASE"/>
    <property type="match status" value="1"/>
</dbReference>
<dbReference type="Gene3D" id="3.30.460.10">
    <property type="entry name" value="Beta Polymerase, domain 2"/>
    <property type="match status" value="1"/>
</dbReference>
<dbReference type="PANTHER" id="PTHR33933:SF1">
    <property type="entry name" value="PROTEIN ADENYLYLTRANSFERASE MNTA-RELATED"/>
    <property type="match status" value="1"/>
</dbReference>
<dbReference type="EMBL" id="QYUL01000002">
    <property type="protein sequence ID" value="RJF82481.1"/>
    <property type="molecule type" value="Genomic_DNA"/>
</dbReference>
<protein>
    <submittedName>
        <fullName evidence="2">Nucleotidyltransferase domain-containing protein</fullName>
    </submittedName>
</protein>
<dbReference type="InterPro" id="IPR052548">
    <property type="entry name" value="Type_VII_TA_antitoxin"/>
</dbReference>
<dbReference type="Pfam" id="PF01909">
    <property type="entry name" value="NTP_transf_2"/>
    <property type="match status" value="1"/>
</dbReference>
<name>A0A418VZ94_9PROT</name>
<dbReference type="AlphaFoldDB" id="A0A418VZ94"/>
<dbReference type="RefSeq" id="WP_119832254.1">
    <property type="nucleotide sequence ID" value="NZ_QYUL01000002.1"/>
</dbReference>
<keyword evidence="2" id="KW-0808">Transferase</keyword>
<dbReference type="OrthoDB" id="559450at2"/>
<evidence type="ECO:0000313" key="3">
    <source>
        <dbReference type="Proteomes" id="UP000283458"/>
    </source>
</evidence>
<dbReference type="InterPro" id="IPR002934">
    <property type="entry name" value="Polymerase_NTP_transf_dom"/>
</dbReference>